<protein>
    <submittedName>
        <fullName evidence="1">Uncharacterized protein</fullName>
    </submittedName>
</protein>
<sequence length="190" mass="21451">MNDIPNLSVDRTATEQGTYTAVQLGEQLGVSDATIRNRWYQWIEQVAPEPLLKQGSTYTELARTLFDEFSRVKHVDRNQWVTDTKARYAQEWSNAGVIEGELMPDSVSSALALRQTQNGMMQQSIAAELADLENFVDQLAVTEADFSDAELASFKAAGQRRGIMRYKLELQAEMDTYGHLKQRRMEGGQP</sequence>
<accession>A0A6M0REN0</accession>
<dbReference type="EMBL" id="QXHD01000003">
    <property type="protein sequence ID" value="NEZ54323.1"/>
    <property type="molecule type" value="Genomic_DNA"/>
</dbReference>
<comment type="caution">
    <text evidence="1">The sequence shown here is derived from an EMBL/GenBank/DDBJ whole genome shotgun (WGS) entry which is preliminary data.</text>
</comment>
<gene>
    <name evidence="1" type="ORF">DXZ20_01125</name>
</gene>
<dbReference type="Proteomes" id="UP000481033">
    <property type="component" value="Unassembled WGS sequence"/>
</dbReference>
<dbReference type="AlphaFoldDB" id="A0A6M0REN0"/>
<evidence type="ECO:0000313" key="1">
    <source>
        <dbReference type="EMBL" id="NEZ54323.1"/>
    </source>
</evidence>
<evidence type="ECO:0000313" key="2">
    <source>
        <dbReference type="Proteomes" id="UP000481033"/>
    </source>
</evidence>
<reference evidence="1 2" key="1">
    <citation type="journal article" date="2020" name="Microb. Ecol.">
        <title>Ecogenomics of the Marine Benthic Filamentous Cyanobacterium Adonisia.</title>
        <authorList>
            <person name="Walter J.M."/>
            <person name="Coutinho F.H."/>
            <person name="Leomil L."/>
            <person name="Hargreaves P.I."/>
            <person name="Campeao M.E."/>
            <person name="Vieira V.V."/>
            <person name="Silva B.S."/>
            <person name="Fistarol G.O."/>
            <person name="Salomon P.S."/>
            <person name="Sawabe T."/>
            <person name="Mino S."/>
            <person name="Hosokawa M."/>
            <person name="Miyashita H."/>
            <person name="Maruyama F."/>
            <person name="van Verk M.C."/>
            <person name="Dutilh B.E."/>
            <person name="Thompson C.C."/>
            <person name="Thompson F.L."/>
        </authorList>
    </citation>
    <scope>NUCLEOTIDE SEQUENCE [LARGE SCALE GENOMIC DNA]</scope>
    <source>
        <strain evidence="1 2">CCMR0081</strain>
    </source>
</reference>
<organism evidence="1 2">
    <name type="scientific">Adonisia turfae CCMR0081</name>
    <dbReference type="NCBI Taxonomy" id="2292702"/>
    <lineage>
        <taxon>Bacteria</taxon>
        <taxon>Bacillati</taxon>
        <taxon>Cyanobacteriota</taxon>
        <taxon>Adonisia</taxon>
        <taxon>Adonisia turfae</taxon>
    </lineage>
</organism>
<name>A0A6M0REN0_9CYAN</name>
<keyword evidence="2" id="KW-1185">Reference proteome</keyword>
<proteinExistence type="predicted"/>
<dbReference type="RefSeq" id="WP_163695866.1">
    <property type="nucleotide sequence ID" value="NZ_QXHD01000003.1"/>
</dbReference>